<comment type="caution">
    <text evidence="2">The sequence shown here is derived from an EMBL/GenBank/DDBJ whole genome shotgun (WGS) entry which is preliminary data.</text>
</comment>
<reference evidence="2 3" key="1">
    <citation type="submission" date="2017-09" db="EMBL/GenBank/DDBJ databases">
        <authorList>
            <person name="Varghese N."/>
            <person name="Submissions S."/>
        </authorList>
    </citation>
    <scope>NUCLEOTIDE SEQUENCE [LARGE SCALE GENOMIC DNA]</scope>
    <source>
        <strain evidence="2 3">OK806</strain>
    </source>
</reference>
<feature type="region of interest" description="Disordered" evidence="1">
    <location>
        <begin position="1"/>
        <end position="39"/>
    </location>
</feature>
<dbReference type="EMBL" id="OCSU01000002">
    <property type="protein sequence ID" value="SOE82367.1"/>
    <property type="molecule type" value="Genomic_DNA"/>
</dbReference>
<evidence type="ECO:0000313" key="2">
    <source>
        <dbReference type="EMBL" id="SOE82367.1"/>
    </source>
</evidence>
<proteinExistence type="predicted"/>
<protein>
    <submittedName>
        <fullName evidence="2">Uncharacterized protein</fullName>
    </submittedName>
</protein>
<feature type="compositionally biased region" description="Basic and acidic residues" evidence="1">
    <location>
        <begin position="10"/>
        <end position="20"/>
    </location>
</feature>
<dbReference type="AlphaFoldDB" id="A0A7Z7IAK4"/>
<organism evidence="2 3">
    <name type="scientific">Caballeronia arationis</name>
    <dbReference type="NCBI Taxonomy" id="1777142"/>
    <lineage>
        <taxon>Bacteria</taxon>
        <taxon>Pseudomonadati</taxon>
        <taxon>Pseudomonadota</taxon>
        <taxon>Betaproteobacteria</taxon>
        <taxon>Burkholderiales</taxon>
        <taxon>Burkholderiaceae</taxon>
        <taxon>Caballeronia</taxon>
    </lineage>
</organism>
<feature type="region of interest" description="Disordered" evidence="1">
    <location>
        <begin position="186"/>
        <end position="208"/>
    </location>
</feature>
<keyword evidence="3" id="KW-1185">Reference proteome</keyword>
<name>A0A7Z7IAK4_9BURK</name>
<sequence>MSESKSTNAADKHDSGRDQVADANSDETQVVPVGGPTPTHDWVDVARVNGPSDPACVAGWWAETMSAEHWFDPKQPATPSQAALVLCGINPQHFPYAEQHRAEEAAETSLDALTIRDMASGKIVRRTTVSDAYREMRLVFAGVQQTDPTASRTMAQWLEIAKTRGLVNHPWVEAWAEAVAQIARSTSDHMSQNNDRDLASSRSDASQPVGLAIGRNSRESIAAHVKERSSELYRADKSLTKEKISQAIATELKAKGYSGERSQYLTATTIVRLMPAGLTGGRAKNGKKSPGK</sequence>
<dbReference type="RefSeq" id="WP_143753661.1">
    <property type="nucleotide sequence ID" value="NZ_OCSU01000002.1"/>
</dbReference>
<dbReference type="Proteomes" id="UP000219522">
    <property type="component" value="Unassembled WGS sequence"/>
</dbReference>
<gene>
    <name evidence="2" type="ORF">SAMN05446927_5689</name>
</gene>
<evidence type="ECO:0000313" key="3">
    <source>
        <dbReference type="Proteomes" id="UP000219522"/>
    </source>
</evidence>
<evidence type="ECO:0000256" key="1">
    <source>
        <dbReference type="SAM" id="MobiDB-lite"/>
    </source>
</evidence>
<accession>A0A7Z7IAK4</accession>